<feature type="compositionally biased region" description="Acidic residues" evidence="20">
    <location>
        <begin position="450"/>
        <end position="466"/>
    </location>
</feature>
<organism evidence="22 23">
    <name type="scientific">Takifugu bimaculatus</name>
    <dbReference type="NCBI Taxonomy" id="433685"/>
    <lineage>
        <taxon>Eukaryota</taxon>
        <taxon>Metazoa</taxon>
        <taxon>Chordata</taxon>
        <taxon>Craniata</taxon>
        <taxon>Vertebrata</taxon>
        <taxon>Euteleostomi</taxon>
        <taxon>Actinopterygii</taxon>
        <taxon>Neopterygii</taxon>
        <taxon>Teleostei</taxon>
        <taxon>Neoteleostei</taxon>
        <taxon>Acanthomorphata</taxon>
        <taxon>Eupercaria</taxon>
        <taxon>Tetraodontiformes</taxon>
        <taxon>Tetradontoidea</taxon>
        <taxon>Tetraodontidae</taxon>
        <taxon>Takifugu</taxon>
    </lineage>
</organism>
<evidence type="ECO:0000256" key="6">
    <source>
        <dbReference type="ARBA" id="ARBA00013627"/>
    </source>
</evidence>
<evidence type="ECO:0000256" key="18">
    <source>
        <dbReference type="ARBA" id="ARBA00023273"/>
    </source>
</evidence>
<keyword evidence="11" id="KW-0734">Signal transduction inhibitor</keyword>
<evidence type="ECO:0000256" key="13">
    <source>
        <dbReference type="ARBA" id="ARBA00022782"/>
    </source>
</evidence>
<evidence type="ECO:0000256" key="14">
    <source>
        <dbReference type="ARBA" id="ARBA00022889"/>
    </source>
</evidence>
<proteinExistence type="inferred from homology"/>
<keyword evidence="16" id="KW-0472">Membrane</keyword>
<evidence type="ECO:0000256" key="2">
    <source>
        <dbReference type="ARBA" id="ARBA00004245"/>
    </source>
</evidence>
<keyword evidence="13" id="KW-0221">Differentiation</keyword>
<gene>
    <name evidence="22" type="ORF">fugu_018352</name>
</gene>
<accession>A0A4Z2BNW7</accession>
<keyword evidence="12" id="KW-1009">Hearing</keyword>
<feature type="coiled-coil region" evidence="19">
    <location>
        <begin position="582"/>
        <end position="619"/>
    </location>
</feature>
<keyword evidence="23" id="KW-1185">Reference proteome</keyword>
<feature type="coiled-coil region" evidence="19">
    <location>
        <begin position="102"/>
        <end position="158"/>
    </location>
</feature>
<keyword evidence="8" id="KW-0963">Cytoplasm</keyword>
<dbReference type="GO" id="GO:0007155">
    <property type="term" value="P:cell adhesion"/>
    <property type="evidence" value="ECO:0007669"/>
    <property type="project" value="UniProtKB-KW"/>
</dbReference>
<evidence type="ECO:0000256" key="12">
    <source>
        <dbReference type="ARBA" id="ARBA00022740"/>
    </source>
</evidence>
<comment type="subcellular location">
    <subcellularLocation>
        <location evidence="1">Apical cell membrane</location>
    </subcellularLocation>
    <subcellularLocation>
        <location evidence="4">Cell projection</location>
        <location evidence="4">Filopodium</location>
    </subcellularLocation>
    <subcellularLocation>
        <location evidence="3">Cell projection</location>
        <location evidence="3">Stereocilium membrane</location>
    </subcellularLocation>
    <subcellularLocation>
        <location evidence="2">Cytoplasm</location>
        <location evidence="2">Cytoskeleton</location>
    </subcellularLocation>
</comment>
<dbReference type="EMBL" id="SWLE01000013">
    <property type="protein sequence ID" value="TNM92950.1"/>
    <property type="molecule type" value="Genomic_DNA"/>
</dbReference>
<evidence type="ECO:0000256" key="5">
    <source>
        <dbReference type="ARBA" id="ARBA00005744"/>
    </source>
</evidence>
<comment type="caution">
    <text evidence="22">The sequence shown here is derived from an EMBL/GenBank/DDBJ whole genome shotgun (WGS) entry which is preliminary data.</text>
</comment>
<keyword evidence="18" id="KW-0966">Cell projection</keyword>
<dbReference type="GO" id="GO:0005856">
    <property type="term" value="C:cytoskeleton"/>
    <property type="evidence" value="ECO:0007669"/>
    <property type="project" value="UniProtKB-SubCell"/>
</dbReference>
<evidence type="ECO:0000256" key="4">
    <source>
        <dbReference type="ARBA" id="ARBA00004486"/>
    </source>
</evidence>
<keyword evidence="15 19" id="KW-0175">Coiled coil</keyword>
<evidence type="ECO:0000256" key="19">
    <source>
        <dbReference type="SAM" id="Coils"/>
    </source>
</evidence>
<evidence type="ECO:0000256" key="3">
    <source>
        <dbReference type="ARBA" id="ARBA00004289"/>
    </source>
</evidence>
<dbReference type="GO" id="GO:0060171">
    <property type="term" value="C:stereocilium membrane"/>
    <property type="evidence" value="ECO:0007669"/>
    <property type="project" value="UniProtKB-SubCell"/>
</dbReference>
<dbReference type="GO" id="GO:0007517">
    <property type="term" value="P:muscle organ development"/>
    <property type="evidence" value="ECO:0007669"/>
    <property type="project" value="UniProtKB-KW"/>
</dbReference>
<feature type="region of interest" description="Disordered" evidence="20">
    <location>
        <begin position="398"/>
        <end position="436"/>
    </location>
</feature>
<evidence type="ECO:0000256" key="8">
    <source>
        <dbReference type="ARBA" id="ARBA00022490"/>
    </source>
</evidence>
<evidence type="ECO:0000313" key="23">
    <source>
        <dbReference type="Proteomes" id="UP000516260"/>
    </source>
</evidence>
<protein>
    <recommendedName>
        <fullName evidence="6">Rho family-interacting cell polarization regulator 2</fullName>
    </recommendedName>
</protein>
<sequence>MSSTRTVCRHASQKSWRQGRTPPEAPTESSGVSPSPASARCRSDALGANSFMGNTVVQKKPQSKPKKPHLSGHKAGSSSREPQPKRLDEVYAALKRGLDEYLEVHQTELDKLLSLMKDMKRNSRLGVLYDLDKQIKSIERYMRRLEFHMSKVDELYEAFCIQSRLRDGAIRMKQAFSSSPSSKGTKESIAEVNRRYKEYTENMSMFESELENLLGEFHIKMKGLAGFARLCPGDQYEIFMRYGRQRWKLKGRIEVNSRQSWDGDEMVFMPLISDLINIKVTELKGLASHMLVGSVICETKELFTAMPQVVAVDVNDLGTIKLNLEVTWHPFDVEDFTLSSGNVSKATVLQRRVSVYSQGTPETPTFQDASFFATLPDDVFENGGCGVAECKRLSFTFSDTSGSTPSPSPALSCHSQGQSNPEIMVTPPETDPSPTQIFATREDSIAEEHLMEEEEEEEEDAYEEDGERGSRATSLASDEAEVAEDSEWERTESQRNSASNSDSAAPSLCSDGHLSTVAPEDVFLDHNDELKPVELDTEEAGSLTRQLVKRLTSSETTVPAGSVAEGGGTVGWAGEGSRAFLESSLEEAIQSLLMELESLTHRCRELQDLEQEVMRLEDLLKCRLPGHRSRSSSLSLTVESALESFDFLNTSDFDDDDTGDDNAFLSIPQRSPLFDTDGERIGGPHPEARGHLSEALTEDTGVGNSVAGSPLPLTTGNENLDVAIVIHLQYCNHLIQRLTTGVSTWQRRSLLLKLSGQTQLLEELAEVSVDRLGTITCAADVLPGLAERPQLMTLWSECSGSAGLFHTTLDRVFQHMHQHYTAVLQEKHPHSSDAVIGVVVGEMVDRSDLVPAALSQDVLTVFQFYGYILQHEVQDMETHLQHLAREDVFAEALCKAEHSVVLTELEETPVSSLWPRNRTLRALASLLTAEDPRAVESIKAVVALYESADEELRHVAIETLLAFGDEGRLACEQLDTLPGKTLRLGTWRGNAVTTAF</sequence>
<evidence type="ECO:0000313" key="22">
    <source>
        <dbReference type="EMBL" id="TNM92950.1"/>
    </source>
</evidence>
<evidence type="ECO:0000256" key="17">
    <source>
        <dbReference type="ARBA" id="ARBA00023212"/>
    </source>
</evidence>
<dbReference type="GO" id="GO:0009968">
    <property type="term" value="P:negative regulation of signal transduction"/>
    <property type="evidence" value="ECO:0007669"/>
    <property type="project" value="UniProtKB-KW"/>
</dbReference>
<evidence type="ECO:0000256" key="7">
    <source>
        <dbReference type="ARBA" id="ARBA00022475"/>
    </source>
</evidence>
<dbReference type="PANTHER" id="PTHR15829:SF2">
    <property type="entry name" value="RHO FAMILY-INTERACTING CELL POLARIZATION REGULATOR 2"/>
    <property type="match status" value="1"/>
</dbReference>
<feature type="compositionally biased region" description="Acidic residues" evidence="20">
    <location>
        <begin position="478"/>
        <end position="487"/>
    </location>
</feature>
<name>A0A4Z2BNW7_9TELE</name>
<dbReference type="AlphaFoldDB" id="A0A4Z2BNW7"/>
<dbReference type="Proteomes" id="UP000516260">
    <property type="component" value="Chromosome 20"/>
</dbReference>
<dbReference type="GO" id="GO:0007605">
    <property type="term" value="P:sensory perception of sound"/>
    <property type="evidence" value="ECO:0007669"/>
    <property type="project" value="UniProtKB-KW"/>
</dbReference>
<evidence type="ECO:0000256" key="16">
    <source>
        <dbReference type="ARBA" id="ARBA00023136"/>
    </source>
</evidence>
<dbReference type="PANTHER" id="PTHR15829">
    <property type="entry name" value="PROTEIN KINASE PKN/PRK1, EFFECTOR"/>
    <property type="match status" value="1"/>
</dbReference>
<evidence type="ECO:0000256" key="10">
    <source>
        <dbReference type="ARBA" id="ARBA00022541"/>
    </source>
</evidence>
<evidence type="ECO:0000259" key="21">
    <source>
        <dbReference type="Pfam" id="PF15903"/>
    </source>
</evidence>
<evidence type="ECO:0000256" key="15">
    <source>
        <dbReference type="ARBA" id="ARBA00023054"/>
    </source>
</evidence>
<evidence type="ECO:0000256" key="1">
    <source>
        <dbReference type="ARBA" id="ARBA00004221"/>
    </source>
</evidence>
<dbReference type="InterPro" id="IPR031780">
    <property type="entry name" value="FAM65_N"/>
</dbReference>
<keyword evidence="14" id="KW-0130">Cell adhesion</keyword>
<dbReference type="GO" id="GO:0016324">
    <property type="term" value="C:apical plasma membrane"/>
    <property type="evidence" value="ECO:0007669"/>
    <property type="project" value="UniProtKB-SubCell"/>
</dbReference>
<keyword evidence="10" id="KW-0517">Myogenesis</keyword>
<dbReference type="GO" id="GO:0006935">
    <property type="term" value="P:chemotaxis"/>
    <property type="evidence" value="ECO:0007669"/>
    <property type="project" value="UniProtKB-KW"/>
</dbReference>
<feature type="domain" description="FAM65 N-terminal" evidence="21">
    <location>
        <begin position="48"/>
        <end position="375"/>
    </location>
</feature>
<feature type="region of interest" description="Disordered" evidence="20">
    <location>
        <begin position="449"/>
        <end position="513"/>
    </location>
</feature>
<evidence type="ECO:0000256" key="9">
    <source>
        <dbReference type="ARBA" id="ARBA00022500"/>
    </source>
</evidence>
<feature type="coiled-coil region" evidence="19">
    <location>
        <begin position="189"/>
        <end position="216"/>
    </location>
</feature>
<evidence type="ECO:0000256" key="11">
    <source>
        <dbReference type="ARBA" id="ARBA00022700"/>
    </source>
</evidence>
<feature type="region of interest" description="Disordered" evidence="20">
    <location>
        <begin position="1"/>
        <end position="86"/>
    </location>
</feature>
<keyword evidence="7" id="KW-1003">Cell membrane</keyword>
<feature type="compositionally biased region" description="Low complexity" evidence="20">
    <location>
        <begin position="494"/>
        <end position="507"/>
    </location>
</feature>
<dbReference type="InterPro" id="IPR026136">
    <property type="entry name" value="RIPOR3"/>
</dbReference>
<feature type="compositionally biased region" description="Basic residues" evidence="20">
    <location>
        <begin position="61"/>
        <end position="72"/>
    </location>
</feature>
<dbReference type="GO" id="GO:0030175">
    <property type="term" value="C:filopodium"/>
    <property type="evidence" value="ECO:0007669"/>
    <property type="project" value="UniProtKB-SubCell"/>
</dbReference>
<keyword evidence="9" id="KW-0145">Chemotaxis</keyword>
<comment type="similarity">
    <text evidence="5">Belongs to the RIPOR family.</text>
</comment>
<keyword evidence="17" id="KW-0206">Cytoskeleton</keyword>
<feature type="compositionally biased region" description="Polar residues" evidence="20">
    <location>
        <begin position="27"/>
        <end position="36"/>
    </location>
</feature>
<reference evidence="22 23" key="1">
    <citation type="submission" date="2019-04" db="EMBL/GenBank/DDBJ databases">
        <title>The sequence and de novo assembly of Takifugu bimaculatus genome using PacBio and Hi-C technologies.</title>
        <authorList>
            <person name="Xu P."/>
            <person name="Liu B."/>
            <person name="Zhou Z."/>
        </authorList>
    </citation>
    <scope>NUCLEOTIDE SEQUENCE [LARGE SCALE GENOMIC DNA]</scope>
    <source>
        <strain evidence="22">TB-2018</strain>
        <tissue evidence="22">Muscle</tissue>
    </source>
</reference>
<dbReference type="Pfam" id="PF15903">
    <property type="entry name" value="PL48"/>
    <property type="match status" value="1"/>
</dbReference>
<evidence type="ECO:0000256" key="20">
    <source>
        <dbReference type="SAM" id="MobiDB-lite"/>
    </source>
</evidence>
<dbReference type="GO" id="GO:0030154">
    <property type="term" value="P:cell differentiation"/>
    <property type="evidence" value="ECO:0007669"/>
    <property type="project" value="UniProtKB-KW"/>
</dbReference>